<dbReference type="Proteomes" id="UP000285697">
    <property type="component" value="Unassembled WGS sequence"/>
</dbReference>
<name>A0A2N5P5M9_MEDGN</name>
<evidence type="ECO:0000313" key="6">
    <source>
        <dbReference type="Proteomes" id="UP000235093"/>
    </source>
</evidence>
<sequence>MTVETAIRESDVKRKQNSGSGIAKWRSTLFFRRDSMWYVIQVVTGKEEETKNVIDKELSRQFFEDCFYIRRERVWRRDGQCIVHLETMFPGYLFISTDQPEEVYTKLKAIPQITKLLRSEEDIFLTVSQEEREFLENLLDEDPEDVVRLSKVTVNEEKEILTAEGPLRHYVDWIVKKKLRLRYVMIEMELFEKKREILIGIKL</sequence>
<keyword evidence="1" id="KW-0804">Transcription</keyword>
<dbReference type="EMBL" id="QSIR01000027">
    <property type="protein sequence ID" value="RHD03227.1"/>
    <property type="molecule type" value="Genomic_DNA"/>
</dbReference>
<dbReference type="InterPro" id="IPR047663">
    <property type="entry name" value="Transcription_antiterm_LoaP"/>
</dbReference>
<reference evidence="3 6" key="1">
    <citation type="journal article" date="2017" name="Genome Med.">
        <title>A novel Ruminococcus gnavus clade enriched in inflammatory bowel disease patients.</title>
        <authorList>
            <person name="Hall A.B."/>
            <person name="Yassour M."/>
            <person name="Sauk J."/>
            <person name="Garner A."/>
            <person name="Jiang X."/>
            <person name="Arthur T."/>
            <person name="Lagoudas G.K."/>
            <person name="Vatanen T."/>
            <person name="Fornelos N."/>
            <person name="Wilson R."/>
            <person name="Bertha M."/>
            <person name="Cohen M."/>
            <person name="Garber J."/>
            <person name="Khalili H."/>
            <person name="Gevers D."/>
            <person name="Ananthakrishnan A.N."/>
            <person name="Kugathasan S."/>
            <person name="Lander E.S."/>
            <person name="Blainey P."/>
            <person name="Vlamakis H."/>
            <person name="Xavier R.J."/>
            <person name="Huttenhower C."/>
        </authorList>
    </citation>
    <scope>NUCLEOTIDE SEQUENCE [LARGE SCALE GENOMIC DNA]</scope>
    <source>
        <strain evidence="3 6">RJX1125</strain>
    </source>
</reference>
<dbReference type="Proteomes" id="UP000235093">
    <property type="component" value="Unassembled WGS sequence"/>
</dbReference>
<evidence type="ECO:0000313" key="5">
    <source>
        <dbReference type="EMBL" id="RHG21429.1"/>
    </source>
</evidence>
<comment type="caution">
    <text evidence="3">The sequence shown here is derived from an EMBL/GenBank/DDBJ whole genome shotgun (WGS) entry which is preliminary data.</text>
</comment>
<dbReference type="EMBL" id="NIHT01000046">
    <property type="protein sequence ID" value="PLT70441.1"/>
    <property type="molecule type" value="Genomic_DNA"/>
</dbReference>
<evidence type="ECO:0000256" key="1">
    <source>
        <dbReference type="ARBA" id="ARBA00023163"/>
    </source>
</evidence>
<accession>A0A2N5P5M9</accession>
<gene>
    <name evidence="4" type="primary">loaP</name>
    <name evidence="3" type="ORF">CDL23_15540</name>
    <name evidence="5" type="ORF">DW270_03600</name>
    <name evidence="4" type="ORF">DW812_14360</name>
</gene>
<evidence type="ECO:0000259" key="2">
    <source>
        <dbReference type="SMART" id="SM00738"/>
    </source>
</evidence>
<dbReference type="SUPFAM" id="SSF82679">
    <property type="entry name" value="N-utilization substance G protein NusG, N-terminal domain"/>
    <property type="match status" value="1"/>
</dbReference>
<proteinExistence type="predicted"/>
<protein>
    <submittedName>
        <fullName evidence="4">Antiterminator LoaP</fullName>
    </submittedName>
</protein>
<evidence type="ECO:0000313" key="8">
    <source>
        <dbReference type="Proteomes" id="UP000285697"/>
    </source>
</evidence>
<organism evidence="3 6">
    <name type="scientific">Mediterraneibacter gnavus</name>
    <name type="common">Ruminococcus gnavus</name>
    <dbReference type="NCBI Taxonomy" id="33038"/>
    <lineage>
        <taxon>Bacteria</taxon>
        <taxon>Bacillati</taxon>
        <taxon>Bacillota</taxon>
        <taxon>Clostridia</taxon>
        <taxon>Lachnospirales</taxon>
        <taxon>Lachnospiraceae</taxon>
        <taxon>Mediterraneibacter</taxon>
    </lineage>
</organism>
<evidence type="ECO:0000313" key="4">
    <source>
        <dbReference type="EMBL" id="RHD03227.1"/>
    </source>
</evidence>
<dbReference type="GO" id="GO:0006354">
    <property type="term" value="P:DNA-templated transcription elongation"/>
    <property type="evidence" value="ECO:0007669"/>
    <property type="project" value="InterPro"/>
</dbReference>
<dbReference type="AlphaFoldDB" id="A0A2N5P5M9"/>
<dbReference type="Pfam" id="PF02357">
    <property type="entry name" value="NusG"/>
    <property type="match status" value="1"/>
</dbReference>
<dbReference type="Proteomes" id="UP000284472">
    <property type="component" value="Unassembled WGS sequence"/>
</dbReference>
<dbReference type="InterPro" id="IPR036735">
    <property type="entry name" value="NGN_dom_sf"/>
</dbReference>
<dbReference type="NCBIfam" id="NF033641">
    <property type="entry name" value="antiterm_LoaP"/>
    <property type="match status" value="1"/>
</dbReference>
<dbReference type="GO" id="GO:0006355">
    <property type="term" value="P:regulation of DNA-templated transcription"/>
    <property type="evidence" value="ECO:0007669"/>
    <property type="project" value="InterPro"/>
</dbReference>
<dbReference type="EMBL" id="QRIA01000003">
    <property type="protein sequence ID" value="RHG21429.1"/>
    <property type="molecule type" value="Genomic_DNA"/>
</dbReference>
<dbReference type="InterPro" id="IPR006645">
    <property type="entry name" value="NGN-like_dom"/>
</dbReference>
<dbReference type="Gene3D" id="3.30.70.940">
    <property type="entry name" value="NusG, N-terminal domain"/>
    <property type="match status" value="1"/>
</dbReference>
<evidence type="ECO:0000313" key="7">
    <source>
        <dbReference type="Proteomes" id="UP000284472"/>
    </source>
</evidence>
<dbReference type="SMART" id="SM00738">
    <property type="entry name" value="NGN"/>
    <property type="match status" value="1"/>
</dbReference>
<feature type="domain" description="NusG-like N-terminal" evidence="2">
    <location>
        <begin position="34"/>
        <end position="128"/>
    </location>
</feature>
<reference evidence="7 8" key="2">
    <citation type="submission" date="2018-08" db="EMBL/GenBank/DDBJ databases">
        <title>A genome reference for cultivated species of the human gut microbiota.</title>
        <authorList>
            <person name="Zou Y."/>
            <person name="Xue W."/>
            <person name="Luo G."/>
        </authorList>
    </citation>
    <scope>NUCLEOTIDE SEQUENCE [LARGE SCALE GENOMIC DNA]</scope>
    <source>
        <strain evidence="5 8">AM22-7AC</strain>
        <strain evidence="4 7">AM32-6</strain>
    </source>
</reference>
<evidence type="ECO:0000313" key="3">
    <source>
        <dbReference type="EMBL" id="PLT70441.1"/>
    </source>
</evidence>